<evidence type="ECO:0000256" key="4">
    <source>
        <dbReference type="ARBA" id="ARBA00022801"/>
    </source>
</evidence>
<evidence type="ECO:0000256" key="6">
    <source>
        <dbReference type="PIRSR" id="PIRSR028757-1"/>
    </source>
</evidence>
<evidence type="ECO:0000256" key="3">
    <source>
        <dbReference type="ARBA" id="ARBA00022670"/>
    </source>
</evidence>
<evidence type="ECO:0000313" key="9">
    <source>
        <dbReference type="EMBL" id="RLL42920.1"/>
    </source>
</evidence>
<proteinExistence type="inferred from homology"/>
<dbReference type="OrthoDB" id="9807329at2"/>
<feature type="active site" description="Charge relay system" evidence="6">
    <location>
        <position position="212"/>
    </location>
</feature>
<feature type="domain" description="LD-carboxypeptidase C-terminal" evidence="8">
    <location>
        <begin position="181"/>
        <end position="296"/>
    </location>
</feature>
<evidence type="ECO:0000313" key="10">
    <source>
        <dbReference type="Proteomes" id="UP000270219"/>
    </source>
</evidence>
<gene>
    <name evidence="9" type="ORF">D8M04_15350</name>
</gene>
<dbReference type="SUPFAM" id="SSF52317">
    <property type="entry name" value="Class I glutamine amidotransferase-like"/>
    <property type="match status" value="1"/>
</dbReference>
<protein>
    <submittedName>
        <fullName evidence="9">LD-carboxypeptidase</fullName>
    </submittedName>
</protein>
<comment type="similarity">
    <text evidence="1">Belongs to the peptidase S66 family.</text>
</comment>
<evidence type="ECO:0000256" key="5">
    <source>
        <dbReference type="ARBA" id="ARBA00022825"/>
    </source>
</evidence>
<name>A0A498D6A1_9BACI</name>
<dbReference type="PANTHER" id="PTHR30237:SF2">
    <property type="entry name" value="MUREIN TETRAPEPTIDE CARBOXYPEPTIDASE"/>
    <property type="match status" value="1"/>
</dbReference>
<dbReference type="Pfam" id="PF02016">
    <property type="entry name" value="Peptidase_S66"/>
    <property type="match status" value="1"/>
</dbReference>
<organism evidence="9 10">
    <name type="scientific">Oceanobacillus piezotolerans</name>
    <dbReference type="NCBI Taxonomy" id="2448030"/>
    <lineage>
        <taxon>Bacteria</taxon>
        <taxon>Bacillati</taxon>
        <taxon>Bacillota</taxon>
        <taxon>Bacilli</taxon>
        <taxon>Bacillales</taxon>
        <taxon>Bacillaceae</taxon>
        <taxon>Oceanobacillus</taxon>
    </lineage>
</organism>
<dbReference type="Gene3D" id="3.50.30.60">
    <property type="entry name" value="LD-carboxypeptidase A C-terminal domain-like"/>
    <property type="match status" value="1"/>
</dbReference>
<dbReference type="PANTHER" id="PTHR30237">
    <property type="entry name" value="MURAMOYLTETRAPEPTIDE CARBOXYPEPTIDASE"/>
    <property type="match status" value="1"/>
</dbReference>
<dbReference type="GO" id="GO:0008236">
    <property type="term" value="F:serine-type peptidase activity"/>
    <property type="evidence" value="ECO:0007669"/>
    <property type="project" value="UniProtKB-KW"/>
</dbReference>
<dbReference type="EMBL" id="RCHR01000005">
    <property type="protein sequence ID" value="RLL42920.1"/>
    <property type="molecule type" value="Genomic_DNA"/>
</dbReference>
<dbReference type="GO" id="GO:0004180">
    <property type="term" value="F:carboxypeptidase activity"/>
    <property type="evidence" value="ECO:0007669"/>
    <property type="project" value="UniProtKB-KW"/>
</dbReference>
<keyword evidence="4" id="KW-0378">Hydrolase</keyword>
<evidence type="ECO:0000259" key="8">
    <source>
        <dbReference type="Pfam" id="PF17676"/>
    </source>
</evidence>
<feature type="domain" description="LD-carboxypeptidase N-terminal" evidence="7">
    <location>
        <begin position="13"/>
        <end position="129"/>
    </location>
</feature>
<evidence type="ECO:0000256" key="2">
    <source>
        <dbReference type="ARBA" id="ARBA00022645"/>
    </source>
</evidence>
<dbReference type="InterPro" id="IPR040921">
    <property type="entry name" value="Peptidase_S66C"/>
</dbReference>
<dbReference type="InterPro" id="IPR029062">
    <property type="entry name" value="Class_I_gatase-like"/>
</dbReference>
<keyword evidence="3" id="KW-0645">Protease</keyword>
<reference evidence="9 10" key="1">
    <citation type="submission" date="2018-10" db="EMBL/GenBank/DDBJ databases">
        <title>Oceanobacillus sp. YLB-02 draft genome.</title>
        <authorList>
            <person name="Yu L."/>
        </authorList>
    </citation>
    <scope>NUCLEOTIDE SEQUENCE [LARGE SCALE GENOMIC DNA]</scope>
    <source>
        <strain evidence="9 10">YLB-02</strain>
    </source>
</reference>
<feature type="active site" description="Nucleophile" evidence="6">
    <location>
        <position position="109"/>
    </location>
</feature>
<dbReference type="InterPro" id="IPR027461">
    <property type="entry name" value="Carboxypeptidase_A_C_sf"/>
</dbReference>
<keyword evidence="2 9" id="KW-0121">Carboxypeptidase</keyword>
<dbReference type="Gene3D" id="3.40.50.10740">
    <property type="entry name" value="Class I glutamine amidotransferase-like"/>
    <property type="match status" value="1"/>
</dbReference>
<dbReference type="AlphaFoldDB" id="A0A498D6A1"/>
<dbReference type="RefSeq" id="WP_121524287.1">
    <property type="nucleotide sequence ID" value="NZ_RCHR01000005.1"/>
</dbReference>
<keyword evidence="10" id="KW-1185">Reference proteome</keyword>
<dbReference type="Pfam" id="PF17676">
    <property type="entry name" value="Peptidase_S66C"/>
    <property type="match status" value="1"/>
</dbReference>
<dbReference type="InterPro" id="IPR027478">
    <property type="entry name" value="LdcA_N"/>
</dbReference>
<evidence type="ECO:0000256" key="1">
    <source>
        <dbReference type="ARBA" id="ARBA00010233"/>
    </source>
</evidence>
<dbReference type="InterPro" id="IPR040449">
    <property type="entry name" value="Peptidase_S66_N"/>
</dbReference>
<dbReference type="GO" id="GO:0006508">
    <property type="term" value="P:proteolysis"/>
    <property type="evidence" value="ECO:0007669"/>
    <property type="project" value="UniProtKB-KW"/>
</dbReference>
<dbReference type="CDD" id="cd07025">
    <property type="entry name" value="Peptidase_S66"/>
    <property type="match status" value="1"/>
</dbReference>
<accession>A0A498D6A1</accession>
<sequence length="310" mass="34028">MILPDCLKKGDTIGIVAPASPANIEDLQRTEVMFEMLQLRVKYGKHIGEVNGYLAGTDEQRLADFHEMIADPEVKGVFFARGGYGTGRLASDIDYELIQRNPKIILGYSDITFLHTAIRQNSSLVTFHGPMVASDLAKPTFDAYSLYLLWRLLFKPSEMIYKERMFSNIPPLNVIAVGEAQGQLVGGNLSLLASTLGTPFELDAKGKILLIEDIDEVPYRVDSMLNQLKLSGKLTEAVGIVIGDFANAEPKSSSSFTLEEVFQDYFSDFHGPVLSGFKMGHCHPHFPVPLGVSASLSSKSKTLVVEPGVK</sequence>
<evidence type="ECO:0000259" key="7">
    <source>
        <dbReference type="Pfam" id="PF02016"/>
    </source>
</evidence>
<dbReference type="InterPro" id="IPR003507">
    <property type="entry name" value="S66_fam"/>
</dbReference>
<keyword evidence="5" id="KW-0720">Serine protease</keyword>
<feature type="active site" description="Charge relay system" evidence="6">
    <location>
        <position position="281"/>
    </location>
</feature>
<comment type="caution">
    <text evidence="9">The sequence shown here is derived from an EMBL/GenBank/DDBJ whole genome shotgun (WGS) entry which is preliminary data.</text>
</comment>
<dbReference type="PIRSF" id="PIRSF028757">
    <property type="entry name" value="LD-carboxypeptidase"/>
    <property type="match status" value="1"/>
</dbReference>
<dbReference type="SUPFAM" id="SSF141986">
    <property type="entry name" value="LD-carboxypeptidase A C-terminal domain-like"/>
    <property type="match status" value="1"/>
</dbReference>
<dbReference type="Proteomes" id="UP000270219">
    <property type="component" value="Unassembled WGS sequence"/>
</dbReference>